<evidence type="ECO:0000256" key="2">
    <source>
        <dbReference type="ARBA" id="ARBA00023136"/>
    </source>
</evidence>
<accession>A0ABW0JDI5</accession>
<keyword evidence="2" id="KW-0472">Membrane</keyword>
<dbReference type="Proteomes" id="UP001596103">
    <property type="component" value="Unassembled WGS sequence"/>
</dbReference>
<protein>
    <submittedName>
        <fullName evidence="4">MtrB/PioB family decaheme-associated outer membrane protein</fullName>
    </submittedName>
</protein>
<dbReference type="RefSeq" id="WP_377714303.1">
    <property type="nucleotide sequence ID" value="NZ_JBHSMP010000030.1"/>
</dbReference>
<organism evidence="4 5">
    <name type="scientific">Paraburkholderia denitrificans</name>
    <dbReference type="NCBI Taxonomy" id="694025"/>
    <lineage>
        <taxon>Bacteria</taxon>
        <taxon>Pseudomonadati</taxon>
        <taxon>Pseudomonadota</taxon>
        <taxon>Betaproteobacteria</taxon>
        <taxon>Burkholderiales</taxon>
        <taxon>Burkholderiaceae</taxon>
        <taxon>Paraburkholderia</taxon>
    </lineage>
</organism>
<dbReference type="SUPFAM" id="SSF56935">
    <property type="entry name" value="Porins"/>
    <property type="match status" value="2"/>
</dbReference>
<evidence type="ECO:0000313" key="5">
    <source>
        <dbReference type="Proteomes" id="UP001596103"/>
    </source>
</evidence>
<sequence length="783" mass="84452">MLAVPGLAAAQAAAKASADDMDSDVKALVCPTNYLEAGILNASDSSNKFGEYNGINKSGLYGLGALNIQGGSGFCQKGGNLRWQVTGKDLGTTSRSAGASIEQQGKWSFGVNFDQLRHYTTTGYESPFLGSQGDNVFTLPSNFGIINKTAIANQPAGRQGGTQGLTATQLGAFNEHDVYNQRLNTSVTSSYQIDDNWSVKFDYNHLDMSGAKLIGAATDPLNLTALGGFNYGGEGVAILMNPTESTTDNLNVALNWVGQKAYASAEYYVSLYHDDYSGVSWTNPYVSTGVNGTAPLLATGKTGYPVSTMSTPPSNQFQQLKFTGGYIVSDKTKVVGSASVALNTQDDSYAGTYSPNSITGGSGGLATLPGLPVQSLDGEVIIWHADGRVTHQVTNKLGLNVGFTYDERDNNTSSNTYSFYDLGGKNRIVVNTPMSLRKADVDAGLDYRFDNAQHLHLGYEFEEINRWCKNALANNATGSSAPAGYYVDSSCVQSPDSAENRLVAKYNLNLLDSVSFNAGYTYADRRSTINQAFYNPIEAAGMEDFGFVAFYQASRRENLFKAGVNWQVTNAFSVGVDGRYTRDDYYDHTFGVQSGNSSSINIDAQYDISDNYSFGAYASWQNNSYNMLNTKGGTNASLPSGLPGNLAAEWGNSLSDHDVSFGVDGKQKLLNGKLRFNEDVSYSLGRSTYTTTNVNLPTQAAGTFGSPPDITSNMLQIRFVGAYQLNKASTISAGYIYQRLSSNDYFYNAYALGFTPVSTMPSNQVSPTYTQNIVFVTYRYSFL</sequence>
<dbReference type="NCBIfam" id="TIGR03509">
    <property type="entry name" value="OMP_MtrB_PioB"/>
    <property type="match status" value="1"/>
</dbReference>
<evidence type="ECO:0000313" key="4">
    <source>
        <dbReference type="EMBL" id="MFC5431213.1"/>
    </source>
</evidence>
<dbReference type="EMBL" id="JBHSMP010000030">
    <property type="protein sequence ID" value="MFC5431213.1"/>
    <property type="molecule type" value="Genomic_DNA"/>
</dbReference>
<reference evidence="5" key="1">
    <citation type="journal article" date="2019" name="Int. J. Syst. Evol. Microbiol.">
        <title>The Global Catalogue of Microorganisms (GCM) 10K type strain sequencing project: providing services to taxonomists for standard genome sequencing and annotation.</title>
        <authorList>
            <consortium name="The Broad Institute Genomics Platform"/>
            <consortium name="The Broad Institute Genome Sequencing Center for Infectious Disease"/>
            <person name="Wu L."/>
            <person name="Ma J."/>
        </authorList>
    </citation>
    <scope>NUCLEOTIDE SEQUENCE [LARGE SCALE GENOMIC DNA]</scope>
    <source>
        <strain evidence="5">CCUG 56042</strain>
    </source>
</reference>
<dbReference type="Gene3D" id="2.40.170.20">
    <property type="entry name" value="TonB-dependent receptor, beta-barrel domain"/>
    <property type="match status" value="1"/>
</dbReference>
<keyword evidence="3" id="KW-0998">Cell outer membrane</keyword>
<proteinExistence type="predicted"/>
<dbReference type="Pfam" id="PF11854">
    <property type="entry name" value="MtrB_PioB"/>
    <property type="match status" value="1"/>
</dbReference>
<dbReference type="InterPro" id="IPR020016">
    <property type="entry name" value="Decahaem-assoc_OM_MtrB/PioB"/>
</dbReference>
<comment type="caution">
    <text evidence="4">The sequence shown here is derived from an EMBL/GenBank/DDBJ whole genome shotgun (WGS) entry which is preliminary data.</text>
</comment>
<evidence type="ECO:0000256" key="1">
    <source>
        <dbReference type="ARBA" id="ARBA00004442"/>
    </source>
</evidence>
<evidence type="ECO:0000256" key="3">
    <source>
        <dbReference type="ARBA" id="ARBA00023237"/>
    </source>
</evidence>
<keyword evidence="5" id="KW-1185">Reference proteome</keyword>
<dbReference type="InterPro" id="IPR036942">
    <property type="entry name" value="Beta-barrel_TonB_sf"/>
</dbReference>
<name>A0ABW0JDI5_9BURK</name>
<gene>
    <name evidence="4" type="ORF">ACFPTO_20765</name>
</gene>
<comment type="subcellular location">
    <subcellularLocation>
        <location evidence="1">Cell outer membrane</location>
    </subcellularLocation>
</comment>